<evidence type="ECO:0000313" key="3">
    <source>
        <dbReference type="Proteomes" id="UP001500575"/>
    </source>
</evidence>
<proteinExistence type="predicted"/>
<comment type="caution">
    <text evidence="2">The sequence shown here is derived from an EMBL/GenBank/DDBJ whole genome shotgun (WGS) entry which is preliminary data.</text>
</comment>
<evidence type="ECO:0000313" key="2">
    <source>
        <dbReference type="EMBL" id="GAA2124603.1"/>
    </source>
</evidence>
<dbReference type="RefSeq" id="WP_344303712.1">
    <property type="nucleotide sequence ID" value="NZ_BAAAQQ010000011.1"/>
</dbReference>
<reference evidence="3" key="1">
    <citation type="journal article" date="2019" name="Int. J. Syst. Evol. Microbiol.">
        <title>The Global Catalogue of Microorganisms (GCM) 10K type strain sequencing project: providing services to taxonomists for standard genome sequencing and annotation.</title>
        <authorList>
            <consortium name="The Broad Institute Genomics Platform"/>
            <consortium name="The Broad Institute Genome Sequencing Center for Infectious Disease"/>
            <person name="Wu L."/>
            <person name="Ma J."/>
        </authorList>
    </citation>
    <scope>NUCLEOTIDE SEQUENCE [LARGE SCALE GENOMIC DNA]</scope>
    <source>
        <strain evidence="3">JCM 16021</strain>
    </source>
</reference>
<organism evidence="2 3">
    <name type="scientific">Nocardioides bigeumensis</name>
    <dbReference type="NCBI Taxonomy" id="433657"/>
    <lineage>
        <taxon>Bacteria</taxon>
        <taxon>Bacillati</taxon>
        <taxon>Actinomycetota</taxon>
        <taxon>Actinomycetes</taxon>
        <taxon>Propionibacteriales</taxon>
        <taxon>Nocardioidaceae</taxon>
        <taxon>Nocardioides</taxon>
    </lineage>
</organism>
<sequence>MATYRAIEAASSAIASLLDDTFVPDDFSGDELEFVVIDGSDFADGLPSGAGIFVYRIEVDGVRRHPSGRVDPGGRRDLPKLPVDVHLLVVVSAADAGTKLALTGWIMRKLEDHPVLPPGLLNREAGDEPVFRNDETVELTVDDVSHEELLHLWEVLGAAKFDVVLLPYVLPNLLLESTLSVTEAAAVQERLARFGHLEAVGS</sequence>
<dbReference type="Proteomes" id="UP001500575">
    <property type="component" value="Unassembled WGS sequence"/>
</dbReference>
<dbReference type="EMBL" id="BAAAQQ010000011">
    <property type="protein sequence ID" value="GAA2124603.1"/>
    <property type="molecule type" value="Genomic_DNA"/>
</dbReference>
<dbReference type="Pfam" id="PF14065">
    <property type="entry name" value="Pvc16_N"/>
    <property type="match status" value="1"/>
</dbReference>
<gene>
    <name evidence="2" type="ORF">GCM10009843_21480</name>
</gene>
<evidence type="ECO:0000259" key="1">
    <source>
        <dbReference type="Pfam" id="PF14065"/>
    </source>
</evidence>
<dbReference type="InterPro" id="IPR025351">
    <property type="entry name" value="Pvc16_N"/>
</dbReference>
<name>A0ABP5K296_9ACTN</name>
<accession>A0ABP5K296</accession>
<feature type="domain" description="Pvc16 N-terminal" evidence="1">
    <location>
        <begin position="12"/>
        <end position="188"/>
    </location>
</feature>
<protein>
    <recommendedName>
        <fullName evidence="1">Pvc16 N-terminal domain-containing protein</fullName>
    </recommendedName>
</protein>
<keyword evidence="3" id="KW-1185">Reference proteome</keyword>